<gene>
    <name evidence="2" type="ORF">LX24_00570</name>
</gene>
<dbReference type="Gene3D" id="2.60.200.20">
    <property type="match status" value="1"/>
</dbReference>
<evidence type="ECO:0000313" key="3">
    <source>
        <dbReference type="Proteomes" id="UP000323166"/>
    </source>
</evidence>
<dbReference type="RefSeq" id="WP_166510618.1">
    <property type="nucleotide sequence ID" value="NZ_VNHM01000002.1"/>
</dbReference>
<dbReference type="InterPro" id="IPR042287">
    <property type="entry name" value="FhaA_N_sf"/>
</dbReference>
<dbReference type="EMBL" id="VNHM01000002">
    <property type="protein sequence ID" value="TYO97376.1"/>
    <property type="molecule type" value="Genomic_DNA"/>
</dbReference>
<protein>
    <submittedName>
        <fullName evidence="2">Type III secretion system (T3SS) inner membrane Yop/YscD-like protein</fullName>
    </submittedName>
</protein>
<evidence type="ECO:0000313" key="2">
    <source>
        <dbReference type="EMBL" id="TYO97376.1"/>
    </source>
</evidence>
<organism evidence="2 3">
    <name type="scientific">Desulfallas thermosapovorans DSM 6562</name>
    <dbReference type="NCBI Taxonomy" id="1121431"/>
    <lineage>
        <taxon>Bacteria</taxon>
        <taxon>Bacillati</taxon>
        <taxon>Bacillota</taxon>
        <taxon>Clostridia</taxon>
        <taxon>Eubacteriales</taxon>
        <taxon>Desulfallaceae</taxon>
        <taxon>Desulfallas</taxon>
    </lineage>
</organism>
<dbReference type="InterPro" id="IPR000253">
    <property type="entry name" value="FHA_dom"/>
</dbReference>
<reference evidence="2 3" key="1">
    <citation type="submission" date="2019-07" db="EMBL/GenBank/DDBJ databases">
        <title>Genomic Encyclopedia of Type Strains, Phase I: the one thousand microbial genomes (KMG-I) project.</title>
        <authorList>
            <person name="Kyrpides N."/>
        </authorList>
    </citation>
    <scope>NUCLEOTIDE SEQUENCE [LARGE SCALE GENOMIC DNA]</scope>
    <source>
        <strain evidence="2 3">DSM 6562</strain>
    </source>
</reference>
<dbReference type="PANTHER" id="PTHR23308">
    <property type="entry name" value="NUCLEAR INHIBITOR OF PROTEIN PHOSPHATASE-1"/>
    <property type="match status" value="1"/>
</dbReference>
<proteinExistence type="predicted"/>
<dbReference type="CDD" id="cd00060">
    <property type="entry name" value="FHA"/>
    <property type="match status" value="1"/>
</dbReference>
<sequence>MGFFSELEGNLEKYIEGFFKDKFGGGGLQPVDIAKKLAREMRDRRRVGLKDIYVPNRFEVILGPKDYAAVSPLMDRLSAEMVDYVKNKAVEKKYTLLGAVAVSFMEREQLPRGQVEINSFFDECVEEKPETVEDTMRFTPVRGVPEPERNVTVLLEVVEGALAGKKFVLEGNQVTIGRGEICDICLPDNSISRRHAVINRTGRHFVIRDRSSTNGTYVNGVKVAQIELSHGDVVKMGNTVLIFKVE</sequence>
<evidence type="ECO:0000259" key="1">
    <source>
        <dbReference type="PROSITE" id="PS50006"/>
    </source>
</evidence>
<dbReference type="SUPFAM" id="SSF49879">
    <property type="entry name" value="SMAD/FHA domain"/>
    <property type="match status" value="1"/>
</dbReference>
<name>A0A5S4ZWP6_9FIRM</name>
<dbReference type="Proteomes" id="UP000323166">
    <property type="component" value="Unassembled WGS sequence"/>
</dbReference>
<dbReference type="AlphaFoldDB" id="A0A5S4ZWP6"/>
<dbReference type="SMART" id="SM00240">
    <property type="entry name" value="FHA"/>
    <property type="match status" value="1"/>
</dbReference>
<dbReference type="Gene3D" id="3.30.2320.60">
    <property type="entry name" value="FhaA, phosphopeptide-binding domain (DUF3662)"/>
    <property type="match status" value="1"/>
</dbReference>
<comment type="caution">
    <text evidence="2">The sequence shown here is derived from an EMBL/GenBank/DDBJ whole genome shotgun (WGS) entry which is preliminary data.</text>
</comment>
<accession>A0A5S4ZWP6</accession>
<keyword evidence="3" id="KW-1185">Reference proteome</keyword>
<dbReference type="InterPro" id="IPR022128">
    <property type="entry name" value="FhaA_N"/>
</dbReference>
<dbReference type="InterPro" id="IPR008984">
    <property type="entry name" value="SMAD_FHA_dom_sf"/>
</dbReference>
<feature type="domain" description="FHA" evidence="1">
    <location>
        <begin position="174"/>
        <end position="223"/>
    </location>
</feature>
<dbReference type="Pfam" id="PF12401">
    <property type="entry name" value="FhaA_N"/>
    <property type="match status" value="1"/>
</dbReference>
<dbReference type="InterPro" id="IPR050923">
    <property type="entry name" value="Cell_Proc_Reg/RNA_Proc"/>
</dbReference>
<dbReference type="PROSITE" id="PS50006">
    <property type="entry name" value="FHA_DOMAIN"/>
    <property type="match status" value="1"/>
</dbReference>
<dbReference type="Pfam" id="PF00498">
    <property type="entry name" value="FHA"/>
    <property type="match status" value="1"/>
</dbReference>